<evidence type="ECO:0000313" key="1">
    <source>
        <dbReference type="EMBL" id="QEC75130.1"/>
    </source>
</evidence>
<protein>
    <submittedName>
        <fullName evidence="1">DUF4272 domain-containing protein</fullName>
    </submittedName>
</protein>
<name>A0A5B8VUI8_9SPHI</name>
<reference evidence="1 2" key="1">
    <citation type="journal article" date="2013" name="J. Microbiol.">
        <title>Mucilaginibacter ginsenosidivorax sp. nov., with ginsenoside converting activity isolated from sediment.</title>
        <authorList>
            <person name="Kim J.K."/>
            <person name="Choi T.E."/>
            <person name="Liu Q.M."/>
            <person name="Park H.Y."/>
            <person name="Yi T.H."/>
            <person name="Yoon M.H."/>
            <person name="Kim S.C."/>
            <person name="Im W.T."/>
        </authorList>
    </citation>
    <scope>NUCLEOTIDE SEQUENCE [LARGE SCALE GENOMIC DNA]</scope>
    <source>
        <strain evidence="1 2">KHI28</strain>
    </source>
</reference>
<dbReference type="Proteomes" id="UP000321362">
    <property type="component" value="Chromosome"/>
</dbReference>
<evidence type="ECO:0000313" key="2">
    <source>
        <dbReference type="Proteomes" id="UP000321362"/>
    </source>
</evidence>
<dbReference type="AlphaFoldDB" id="A0A5B8VUI8"/>
<dbReference type="Pfam" id="PF14094">
    <property type="entry name" value="DUF4272"/>
    <property type="match status" value="1"/>
</dbReference>
<proteinExistence type="predicted"/>
<dbReference type="OrthoDB" id="4399984at2"/>
<dbReference type="RefSeq" id="WP_147052285.1">
    <property type="nucleotide sequence ID" value="NZ_CP042437.1"/>
</dbReference>
<dbReference type="KEGG" id="mgk:FSB76_03910"/>
<organism evidence="1 2">
    <name type="scientific">Mucilaginibacter ginsenosidivorax</name>
    <dbReference type="NCBI Taxonomy" id="862126"/>
    <lineage>
        <taxon>Bacteria</taxon>
        <taxon>Pseudomonadati</taxon>
        <taxon>Bacteroidota</taxon>
        <taxon>Sphingobacteriia</taxon>
        <taxon>Sphingobacteriales</taxon>
        <taxon>Sphingobacteriaceae</taxon>
        <taxon>Mucilaginibacter</taxon>
    </lineage>
</organism>
<dbReference type="EMBL" id="CP042437">
    <property type="protein sequence ID" value="QEC75130.1"/>
    <property type="molecule type" value="Genomic_DNA"/>
</dbReference>
<accession>A0A5B8VUI8</accession>
<gene>
    <name evidence="1" type="ORF">FSB76_03910</name>
</gene>
<keyword evidence="2" id="KW-1185">Reference proteome</keyword>
<dbReference type="InterPro" id="IPR025368">
    <property type="entry name" value="DUF4272"/>
</dbReference>
<sequence>MINKSFIGRKKAIEKRLSDHGISDIKIQYLPYLDFDPESLAKPFDIGCRIIILYAVSIAAQHEKHRQKIMDWLKAESLWEYVSERETKLFEGKVKDRKALVNFSWQIEAAYVLAWSLGLVTKLSASCQPIDDEEFNEFDTVIPSVGEPLNDFLTKLHYIDETTIIDENLFNELVTTYLRDIYFNGNPNTSTVDSVVSFERHKALNWLRRFSGIEEWDETDTST</sequence>